<reference evidence="11 12" key="1">
    <citation type="journal article" date="2014" name="Genome Announc.">
        <title>Draft Genome Sequence of Petroleum Oil-Degrading Marine Bacterium Pseudomonas taeanensis Strain MS-3, Isolated from a Crude Oil-Contaminated Seashore.</title>
        <authorList>
            <person name="Lee S.Y."/>
            <person name="Kim S.H."/>
            <person name="Lee D.G."/>
            <person name="Shin S."/>
            <person name="Yun S.H."/>
            <person name="Choi C.W."/>
            <person name="Chung Y.H."/>
            <person name="Choi J.S."/>
            <person name="Kahng H.Y."/>
            <person name="Kim S.I."/>
        </authorList>
    </citation>
    <scope>NUCLEOTIDE SEQUENCE [LARGE SCALE GENOMIC DNA]</scope>
    <source>
        <strain evidence="11 12">MS-3</strain>
    </source>
</reference>
<evidence type="ECO:0000256" key="2">
    <source>
        <dbReference type="ARBA" id="ARBA00005236"/>
    </source>
</evidence>
<keyword evidence="4" id="KW-1003">Cell membrane</keyword>
<name>A0A0A1YE33_9PSED</name>
<dbReference type="STRING" id="1395571.TMS3_0122275"/>
<comment type="caution">
    <text evidence="11">The sequence shown here is derived from an EMBL/GenBank/DDBJ whole genome shotgun (WGS) entry which is preliminary data.</text>
</comment>
<dbReference type="GO" id="GO:0051301">
    <property type="term" value="P:cell division"/>
    <property type="evidence" value="ECO:0007669"/>
    <property type="project" value="UniProtKB-KW"/>
</dbReference>
<dbReference type="PANTHER" id="PTHR30489:SF0">
    <property type="entry name" value="LIPOPROTEIN-RELEASING SYSTEM TRANSMEMBRANE PROTEIN LOLE"/>
    <property type="match status" value="1"/>
</dbReference>
<dbReference type="InterPro" id="IPR051447">
    <property type="entry name" value="Lipoprotein-release_system"/>
</dbReference>
<keyword evidence="11" id="KW-0131">Cell cycle</keyword>
<feature type="transmembrane region" description="Helical" evidence="8">
    <location>
        <begin position="22"/>
        <end position="48"/>
    </location>
</feature>
<dbReference type="GO" id="GO:0042953">
    <property type="term" value="P:lipoprotein transport"/>
    <property type="evidence" value="ECO:0007669"/>
    <property type="project" value="InterPro"/>
</dbReference>
<evidence type="ECO:0000256" key="3">
    <source>
        <dbReference type="ARBA" id="ARBA00022448"/>
    </source>
</evidence>
<dbReference type="GO" id="GO:0044874">
    <property type="term" value="P:lipoprotein localization to outer membrane"/>
    <property type="evidence" value="ECO:0007669"/>
    <property type="project" value="TreeGrafter"/>
</dbReference>
<protein>
    <submittedName>
        <fullName evidence="11">Cell division protein FtsX</fullName>
    </submittedName>
</protein>
<feature type="domain" description="ABC3 transporter permease C-terminal" evidence="9">
    <location>
        <begin position="276"/>
        <end position="409"/>
    </location>
</feature>
<dbReference type="Proteomes" id="UP000030063">
    <property type="component" value="Unassembled WGS sequence"/>
</dbReference>
<keyword evidence="5 8" id="KW-0812">Transmembrane</keyword>
<proteinExistence type="inferred from homology"/>
<dbReference type="EMBL" id="AWSQ01000009">
    <property type="protein sequence ID" value="KFX67935.1"/>
    <property type="molecule type" value="Genomic_DNA"/>
</dbReference>
<evidence type="ECO:0000256" key="5">
    <source>
        <dbReference type="ARBA" id="ARBA00022692"/>
    </source>
</evidence>
<evidence type="ECO:0000259" key="9">
    <source>
        <dbReference type="Pfam" id="PF02687"/>
    </source>
</evidence>
<dbReference type="NCBIfam" id="TIGR02212">
    <property type="entry name" value="lolCE"/>
    <property type="match status" value="1"/>
</dbReference>
<dbReference type="GO" id="GO:0098797">
    <property type="term" value="C:plasma membrane protein complex"/>
    <property type="evidence" value="ECO:0007669"/>
    <property type="project" value="TreeGrafter"/>
</dbReference>
<sequence>MFKPLFVFIGTRYTRAKRRNHFVSFISLTSMIGLALGVLVMIVVLSVMNGFDHEMRTRVLGMVPHATVESATPITDWRSLANDALQHPQVLAVAPFSQMQGLLTHEGKVQKVLINAIDPQEEEKVSIIGDFFQQGSLKDLEPGEFGMVIGDKAAAKLGVGLGDKITFVAPEVTVTPAGMFPRLKRFTVVGIFHVGAGEIDGYLALTHVQDLARLQRWQAEQVQGVRLKFADLFQAPRTAWELAKSLGDGDFYARDWTRTHGNLYQAIRMEKAIIGLLLLLIVAVAAFNIISTLVMVVTDKKGDIAILRTLGATPGQIMAIFMVQGTVIGVFGTALGALLGIGAALNVSAGIAALESALGMKFLNADVYFIDYLPSQLMLEDVLLVCGAALVLSFLATLYPAWRAARTQPAEALRYE</sequence>
<feature type="transmembrane region" description="Helical" evidence="8">
    <location>
        <begin position="382"/>
        <end position="402"/>
    </location>
</feature>
<dbReference type="Pfam" id="PF02687">
    <property type="entry name" value="FtsX"/>
    <property type="match status" value="1"/>
</dbReference>
<dbReference type="AlphaFoldDB" id="A0A0A1YE33"/>
<evidence type="ECO:0000256" key="4">
    <source>
        <dbReference type="ARBA" id="ARBA00022475"/>
    </source>
</evidence>
<feature type="domain" description="MacB-like periplasmic core" evidence="10">
    <location>
        <begin position="27"/>
        <end position="215"/>
    </location>
</feature>
<gene>
    <name evidence="11" type="ORF">TMS3_0122275</name>
</gene>
<dbReference type="OrthoDB" id="9808461at2"/>
<feature type="transmembrane region" description="Helical" evidence="8">
    <location>
        <begin position="273"/>
        <end position="297"/>
    </location>
</feature>
<comment type="similarity">
    <text evidence="2">Belongs to the ABC-4 integral membrane protein family. LolC/E subfamily.</text>
</comment>
<keyword evidence="11" id="KW-0132">Cell division</keyword>
<keyword evidence="12" id="KW-1185">Reference proteome</keyword>
<keyword evidence="3" id="KW-0813">Transport</keyword>
<keyword evidence="6 8" id="KW-1133">Transmembrane helix</keyword>
<accession>A0A0A1YE33</accession>
<dbReference type="InterPro" id="IPR025857">
    <property type="entry name" value="MacB_PCD"/>
</dbReference>
<dbReference type="InterPro" id="IPR011925">
    <property type="entry name" value="LolCE_TM"/>
</dbReference>
<keyword evidence="7 8" id="KW-0472">Membrane</keyword>
<evidence type="ECO:0000259" key="10">
    <source>
        <dbReference type="Pfam" id="PF12704"/>
    </source>
</evidence>
<evidence type="ECO:0000256" key="1">
    <source>
        <dbReference type="ARBA" id="ARBA00004651"/>
    </source>
</evidence>
<evidence type="ECO:0000256" key="7">
    <source>
        <dbReference type="ARBA" id="ARBA00023136"/>
    </source>
</evidence>
<comment type="subcellular location">
    <subcellularLocation>
        <location evidence="1">Cell membrane</location>
        <topology evidence="1">Multi-pass membrane protein</topology>
    </subcellularLocation>
</comment>
<dbReference type="RefSeq" id="WP_025167400.1">
    <property type="nucleotide sequence ID" value="NZ_AWSQ01000009.1"/>
</dbReference>
<dbReference type="InterPro" id="IPR003838">
    <property type="entry name" value="ABC3_permease_C"/>
</dbReference>
<dbReference type="PANTHER" id="PTHR30489">
    <property type="entry name" value="LIPOPROTEIN-RELEASING SYSTEM TRANSMEMBRANE PROTEIN LOLE"/>
    <property type="match status" value="1"/>
</dbReference>
<evidence type="ECO:0000256" key="6">
    <source>
        <dbReference type="ARBA" id="ARBA00022989"/>
    </source>
</evidence>
<evidence type="ECO:0000313" key="11">
    <source>
        <dbReference type="EMBL" id="KFX67935.1"/>
    </source>
</evidence>
<evidence type="ECO:0000256" key="8">
    <source>
        <dbReference type="SAM" id="Phobius"/>
    </source>
</evidence>
<evidence type="ECO:0000313" key="12">
    <source>
        <dbReference type="Proteomes" id="UP000030063"/>
    </source>
</evidence>
<organism evidence="11 12">
    <name type="scientific">Pseudomonas taeanensis MS-3</name>
    <dbReference type="NCBI Taxonomy" id="1395571"/>
    <lineage>
        <taxon>Bacteria</taxon>
        <taxon>Pseudomonadati</taxon>
        <taxon>Pseudomonadota</taxon>
        <taxon>Gammaproteobacteria</taxon>
        <taxon>Pseudomonadales</taxon>
        <taxon>Pseudomonadaceae</taxon>
        <taxon>Pseudomonas</taxon>
    </lineage>
</organism>
<dbReference type="Pfam" id="PF12704">
    <property type="entry name" value="MacB_PCD"/>
    <property type="match status" value="1"/>
</dbReference>
<dbReference type="eggNOG" id="COG4591">
    <property type="taxonomic scope" value="Bacteria"/>
</dbReference>